<comment type="caution">
    <text evidence="1">The sequence shown here is derived from an EMBL/GenBank/DDBJ whole genome shotgun (WGS) entry which is preliminary data.</text>
</comment>
<evidence type="ECO:0000313" key="2">
    <source>
        <dbReference type="Proteomes" id="UP000762676"/>
    </source>
</evidence>
<proteinExistence type="predicted"/>
<reference evidence="1 2" key="1">
    <citation type="journal article" date="2021" name="Elife">
        <title>Chloroplast acquisition without the gene transfer in kleptoplastic sea slugs, Plakobranchus ocellatus.</title>
        <authorList>
            <person name="Maeda T."/>
            <person name="Takahashi S."/>
            <person name="Yoshida T."/>
            <person name="Shimamura S."/>
            <person name="Takaki Y."/>
            <person name="Nagai Y."/>
            <person name="Toyoda A."/>
            <person name="Suzuki Y."/>
            <person name="Arimoto A."/>
            <person name="Ishii H."/>
            <person name="Satoh N."/>
            <person name="Nishiyama T."/>
            <person name="Hasebe M."/>
            <person name="Maruyama T."/>
            <person name="Minagawa J."/>
            <person name="Obokata J."/>
            <person name="Shigenobu S."/>
        </authorList>
    </citation>
    <scope>NUCLEOTIDE SEQUENCE [LARGE SCALE GENOMIC DNA]</scope>
</reference>
<organism evidence="1 2">
    <name type="scientific">Elysia marginata</name>
    <dbReference type="NCBI Taxonomy" id="1093978"/>
    <lineage>
        <taxon>Eukaryota</taxon>
        <taxon>Metazoa</taxon>
        <taxon>Spiralia</taxon>
        <taxon>Lophotrochozoa</taxon>
        <taxon>Mollusca</taxon>
        <taxon>Gastropoda</taxon>
        <taxon>Heterobranchia</taxon>
        <taxon>Euthyneura</taxon>
        <taxon>Panpulmonata</taxon>
        <taxon>Sacoglossa</taxon>
        <taxon>Placobranchoidea</taxon>
        <taxon>Plakobranchidae</taxon>
        <taxon>Elysia</taxon>
    </lineage>
</organism>
<gene>
    <name evidence="1" type="ORF">ElyMa_000280200</name>
</gene>
<dbReference type="EMBL" id="BMAT01000560">
    <property type="protein sequence ID" value="GFR68507.1"/>
    <property type="molecule type" value="Genomic_DNA"/>
</dbReference>
<keyword evidence="2" id="KW-1185">Reference proteome</keyword>
<name>A0AAV4F5K6_9GAST</name>
<evidence type="ECO:0000313" key="1">
    <source>
        <dbReference type="EMBL" id="GFR68507.1"/>
    </source>
</evidence>
<dbReference type="AlphaFoldDB" id="A0AAV4F5K6"/>
<protein>
    <submittedName>
        <fullName evidence="1">Uncharacterized protein</fullName>
    </submittedName>
</protein>
<sequence length="78" mass="8535">MYTRSTNQSASLLSNPRRNMAEAWLAERSGRKRARGTLADCGHVTRGLAGADCERCCNINYQLARVTSPANLSSCQCL</sequence>
<dbReference type="Proteomes" id="UP000762676">
    <property type="component" value="Unassembled WGS sequence"/>
</dbReference>
<accession>A0AAV4F5K6</accession>